<sequence>MRTPFKNLAVAAFLGLLPASCSSTPDPTTSTVLAPNLNAAAKPLSRTVSGSWRDDFTTLNTTRWWVSNGGWTPFWAKDGLSGSWNPGNVTVVGGYLIMKLKVDAGRRASAAELGTVARYGYGIYEARLRAASSSARPTVRGTGASGNITGFFSFVNDSQTEIDHEIEGHNRTTDWMGTWQTTGRHDYGAGGTGTDLSQDFHIYRWNWTPTKVDFYIDGVLKRRITSVVPTREAHLMFNLWPTNTTLWGGKSTPGTQYMLVDYVSFTPGH</sequence>
<dbReference type="EMBL" id="BMPP01000037">
    <property type="protein sequence ID" value="GGK43172.1"/>
    <property type="molecule type" value="Genomic_DNA"/>
</dbReference>
<dbReference type="RefSeq" id="WP_189012159.1">
    <property type="nucleotide sequence ID" value="NZ_BMPP01000037.1"/>
</dbReference>
<evidence type="ECO:0000313" key="6">
    <source>
        <dbReference type="Proteomes" id="UP000647587"/>
    </source>
</evidence>
<dbReference type="SUPFAM" id="SSF49899">
    <property type="entry name" value="Concanavalin A-like lectins/glucanases"/>
    <property type="match status" value="1"/>
</dbReference>
<dbReference type="InterPro" id="IPR013320">
    <property type="entry name" value="ConA-like_dom_sf"/>
</dbReference>
<dbReference type="CDD" id="cd00413">
    <property type="entry name" value="Glyco_hydrolase_16"/>
    <property type="match status" value="1"/>
</dbReference>
<feature type="chain" id="PRO_5045906129" description="GH16 domain-containing protein" evidence="3">
    <location>
        <begin position="24"/>
        <end position="269"/>
    </location>
</feature>
<dbReference type="PROSITE" id="PS51762">
    <property type="entry name" value="GH16_2"/>
    <property type="match status" value="1"/>
</dbReference>
<feature type="signal peptide" evidence="3">
    <location>
        <begin position="1"/>
        <end position="23"/>
    </location>
</feature>
<proteinExistence type="predicted"/>
<dbReference type="InterPro" id="IPR000757">
    <property type="entry name" value="Beta-glucanase-like"/>
</dbReference>
<dbReference type="Proteomes" id="UP000647587">
    <property type="component" value="Unassembled WGS sequence"/>
</dbReference>
<feature type="domain" description="GH16" evidence="4">
    <location>
        <begin position="19"/>
        <end position="269"/>
    </location>
</feature>
<keyword evidence="6" id="KW-1185">Reference proteome</keyword>
<dbReference type="InterPro" id="IPR008264">
    <property type="entry name" value="Beta_glucanase"/>
</dbReference>
<dbReference type="PRINTS" id="PR00737">
    <property type="entry name" value="GLHYDRLASE16"/>
</dbReference>
<reference evidence="6" key="1">
    <citation type="journal article" date="2019" name="Int. J. Syst. Evol. Microbiol.">
        <title>The Global Catalogue of Microorganisms (GCM) 10K type strain sequencing project: providing services to taxonomists for standard genome sequencing and annotation.</title>
        <authorList>
            <consortium name="The Broad Institute Genomics Platform"/>
            <consortium name="The Broad Institute Genome Sequencing Center for Infectious Disease"/>
            <person name="Wu L."/>
            <person name="Ma J."/>
        </authorList>
    </citation>
    <scope>NUCLEOTIDE SEQUENCE [LARGE SCALE GENOMIC DNA]</scope>
    <source>
        <strain evidence="6">JCM 30331</strain>
    </source>
</reference>
<keyword evidence="2" id="KW-0326">Glycosidase</keyword>
<dbReference type="Pfam" id="PF00722">
    <property type="entry name" value="Glyco_hydro_16"/>
    <property type="match status" value="1"/>
</dbReference>
<comment type="caution">
    <text evidence="5">The sequence shown here is derived from an EMBL/GenBank/DDBJ whole genome shotgun (WGS) entry which is preliminary data.</text>
</comment>
<accession>A0ABQ2F2N6</accession>
<gene>
    <name evidence="5" type="ORF">GCM10008955_41200</name>
</gene>
<evidence type="ECO:0000256" key="3">
    <source>
        <dbReference type="SAM" id="SignalP"/>
    </source>
</evidence>
<evidence type="ECO:0000256" key="1">
    <source>
        <dbReference type="ARBA" id="ARBA00022801"/>
    </source>
</evidence>
<keyword evidence="3" id="KW-0732">Signal</keyword>
<name>A0ABQ2F2N6_9DEIO</name>
<evidence type="ECO:0000313" key="5">
    <source>
        <dbReference type="EMBL" id="GGK43172.1"/>
    </source>
</evidence>
<keyword evidence="1" id="KW-0378">Hydrolase</keyword>
<evidence type="ECO:0000259" key="4">
    <source>
        <dbReference type="PROSITE" id="PS51762"/>
    </source>
</evidence>
<organism evidence="5 6">
    <name type="scientific">Deinococcus malanensis</name>
    <dbReference type="NCBI Taxonomy" id="1706855"/>
    <lineage>
        <taxon>Bacteria</taxon>
        <taxon>Thermotogati</taxon>
        <taxon>Deinococcota</taxon>
        <taxon>Deinococci</taxon>
        <taxon>Deinococcales</taxon>
        <taxon>Deinococcaceae</taxon>
        <taxon>Deinococcus</taxon>
    </lineage>
</organism>
<dbReference type="Gene3D" id="2.60.120.200">
    <property type="match status" value="1"/>
</dbReference>
<evidence type="ECO:0000256" key="2">
    <source>
        <dbReference type="ARBA" id="ARBA00023295"/>
    </source>
</evidence>
<protein>
    <recommendedName>
        <fullName evidence="4">GH16 domain-containing protein</fullName>
    </recommendedName>
</protein>